<evidence type="ECO:0000313" key="2">
    <source>
        <dbReference type="EMBL" id="EPJ37936.1"/>
    </source>
</evidence>
<protein>
    <submittedName>
        <fullName evidence="2">Uncharacterized protein</fullName>
    </submittedName>
</protein>
<feature type="region of interest" description="Disordered" evidence="1">
    <location>
        <begin position="1"/>
        <end position="35"/>
    </location>
</feature>
<keyword evidence="3" id="KW-1185">Reference proteome</keyword>
<name>S4MMN9_9ACTN</name>
<accession>S4MMN9</accession>
<organism evidence="2 3">
    <name type="scientific">Streptomyces afghaniensis 772</name>
    <dbReference type="NCBI Taxonomy" id="1283301"/>
    <lineage>
        <taxon>Bacteria</taxon>
        <taxon>Bacillati</taxon>
        <taxon>Actinomycetota</taxon>
        <taxon>Actinomycetes</taxon>
        <taxon>Kitasatosporales</taxon>
        <taxon>Streptomycetaceae</taxon>
        <taxon>Streptomyces</taxon>
    </lineage>
</organism>
<comment type="caution">
    <text evidence="2">The sequence shown here is derived from an EMBL/GenBank/DDBJ whole genome shotgun (WGS) entry which is preliminary data.</text>
</comment>
<dbReference type="Proteomes" id="UP000015001">
    <property type="component" value="Unassembled WGS sequence"/>
</dbReference>
<evidence type="ECO:0000313" key="3">
    <source>
        <dbReference type="Proteomes" id="UP000015001"/>
    </source>
</evidence>
<proteinExistence type="predicted"/>
<sequence length="35" mass="3620">MPIGSTVSNMAHRAGGGHGPHRRDGVPVAQRTRVG</sequence>
<gene>
    <name evidence="2" type="ORF">STAFG_5030</name>
</gene>
<dbReference type="HOGENOM" id="CLU_3367516_0_0_11"/>
<evidence type="ECO:0000256" key="1">
    <source>
        <dbReference type="SAM" id="MobiDB-lite"/>
    </source>
</evidence>
<dbReference type="AlphaFoldDB" id="S4MMN9"/>
<dbReference type="EMBL" id="AOPY01001479">
    <property type="protein sequence ID" value="EPJ37936.1"/>
    <property type="molecule type" value="Genomic_DNA"/>
</dbReference>
<reference evidence="2 3" key="1">
    <citation type="submission" date="2013-02" db="EMBL/GenBank/DDBJ databases">
        <title>Draft Genome Sequence of Streptomyces afghaniensis, Which Produces Compounds of the Julimycin B-Complex.</title>
        <authorList>
            <person name="Gruening B.A."/>
            <person name="Praeg A."/>
            <person name="Erxleben A."/>
            <person name="Guenther S."/>
            <person name="Fiedler H.-P."/>
            <person name="Goodfellow M."/>
            <person name="Mueller M."/>
        </authorList>
    </citation>
    <scope>NUCLEOTIDE SEQUENCE [LARGE SCALE GENOMIC DNA]</scope>
    <source>
        <strain evidence="2 3">772</strain>
    </source>
</reference>